<feature type="non-terminal residue" evidence="1">
    <location>
        <position position="55"/>
    </location>
</feature>
<dbReference type="PANTHER" id="PTHR45955">
    <property type="entry name" value="PHOSPHOACETYLGLUCOSAMINE MUTASE"/>
    <property type="match status" value="1"/>
</dbReference>
<dbReference type="Proteomes" id="UP001529510">
    <property type="component" value="Unassembled WGS sequence"/>
</dbReference>
<keyword evidence="2" id="KW-1185">Reference proteome</keyword>
<dbReference type="AlphaFoldDB" id="A0ABD0REV5"/>
<evidence type="ECO:0000313" key="2">
    <source>
        <dbReference type="Proteomes" id="UP001529510"/>
    </source>
</evidence>
<comment type="caution">
    <text evidence="1">The sequence shown here is derived from an EMBL/GenBank/DDBJ whole genome shotgun (WGS) entry which is preliminary data.</text>
</comment>
<sequence length="55" mass="5945">LLVDGANGIGALKMREMEPFLRSELQVVLSNDGSSGKLNHMCGADYVKVQQKAPQ</sequence>
<organism evidence="1 2">
    <name type="scientific">Cirrhinus mrigala</name>
    <name type="common">Mrigala</name>
    <dbReference type="NCBI Taxonomy" id="683832"/>
    <lineage>
        <taxon>Eukaryota</taxon>
        <taxon>Metazoa</taxon>
        <taxon>Chordata</taxon>
        <taxon>Craniata</taxon>
        <taxon>Vertebrata</taxon>
        <taxon>Euteleostomi</taxon>
        <taxon>Actinopterygii</taxon>
        <taxon>Neopterygii</taxon>
        <taxon>Teleostei</taxon>
        <taxon>Ostariophysi</taxon>
        <taxon>Cypriniformes</taxon>
        <taxon>Cyprinidae</taxon>
        <taxon>Labeoninae</taxon>
        <taxon>Labeonini</taxon>
        <taxon>Cirrhinus</taxon>
    </lineage>
</organism>
<dbReference type="EMBL" id="JAMKFB020000004">
    <property type="protein sequence ID" value="KAL0196366.1"/>
    <property type="molecule type" value="Genomic_DNA"/>
</dbReference>
<dbReference type="PANTHER" id="PTHR45955:SF1">
    <property type="entry name" value="PHOSPHOACETYLGLUCOSAMINE MUTASE"/>
    <property type="match status" value="1"/>
</dbReference>
<evidence type="ECO:0008006" key="3">
    <source>
        <dbReference type="Google" id="ProtNLM"/>
    </source>
</evidence>
<evidence type="ECO:0000313" key="1">
    <source>
        <dbReference type="EMBL" id="KAL0196366.1"/>
    </source>
</evidence>
<proteinExistence type="predicted"/>
<protein>
    <recommendedName>
        <fullName evidence="3">Phosphoacetylglucosamine mutase</fullName>
    </recommendedName>
</protein>
<feature type="non-terminal residue" evidence="1">
    <location>
        <position position="1"/>
    </location>
</feature>
<gene>
    <name evidence="1" type="ORF">M9458_009938</name>
</gene>
<reference evidence="1 2" key="1">
    <citation type="submission" date="2024-05" db="EMBL/GenBank/DDBJ databases">
        <title>Genome sequencing and assembly of Indian major carp, Cirrhinus mrigala (Hamilton, 1822).</title>
        <authorList>
            <person name="Mohindra V."/>
            <person name="Chowdhury L.M."/>
            <person name="Lal K."/>
            <person name="Jena J.K."/>
        </authorList>
    </citation>
    <scope>NUCLEOTIDE SEQUENCE [LARGE SCALE GENOMIC DNA]</scope>
    <source>
        <strain evidence="1">CM1030</strain>
        <tissue evidence="1">Blood</tissue>
    </source>
</reference>
<accession>A0ABD0REV5</accession>
<name>A0ABD0REV5_CIRMR</name>